<gene>
    <name evidence="2" type="ORF">CCO03_02655</name>
</gene>
<dbReference type="AlphaFoldDB" id="A0A1Y0EJU0"/>
<accession>A0A1Y0EJU0</accession>
<protein>
    <submittedName>
        <fullName evidence="2">Uncharacterized protein</fullName>
    </submittedName>
</protein>
<feature type="compositionally biased region" description="Gly residues" evidence="1">
    <location>
        <begin position="160"/>
        <end position="169"/>
    </location>
</feature>
<proteinExistence type="predicted"/>
<organism evidence="2 3">
    <name type="scientific">Comamonas serinivorans</name>
    <dbReference type="NCBI Taxonomy" id="1082851"/>
    <lineage>
        <taxon>Bacteria</taxon>
        <taxon>Pseudomonadati</taxon>
        <taxon>Pseudomonadota</taxon>
        <taxon>Betaproteobacteria</taxon>
        <taxon>Burkholderiales</taxon>
        <taxon>Comamonadaceae</taxon>
        <taxon>Comamonas</taxon>
    </lineage>
</organism>
<name>A0A1Y0EJU0_9BURK</name>
<evidence type="ECO:0000256" key="1">
    <source>
        <dbReference type="SAM" id="MobiDB-lite"/>
    </source>
</evidence>
<sequence>MWMLGLLAACTTPRDIAPYGYACTHGLTFQARLYQDMVALDGARGHDLLPRLKDGSDGSFQFGNDRVTAVFGLGLDRRLATLRYADIPQAIHCERAQVQLGHAPVALSGGLAPALSPASASAGAGSALPPLAVSPVAGPKAKAPPEPPAPEDMQYTNIRFGGGPAPNSN</sequence>
<feature type="compositionally biased region" description="Low complexity" evidence="1">
    <location>
        <begin position="123"/>
        <end position="141"/>
    </location>
</feature>
<dbReference type="KEGG" id="cser:CCO03_02655"/>
<dbReference type="Proteomes" id="UP000196138">
    <property type="component" value="Chromosome"/>
</dbReference>
<evidence type="ECO:0000313" key="2">
    <source>
        <dbReference type="EMBL" id="ARU03730.1"/>
    </source>
</evidence>
<keyword evidence="3" id="KW-1185">Reference proteome</keyword>
<dbReference type="EMBL" id="CP021455">
    <property type="protein sequence ID" value="ARU03730.1"/>
    <property type="molecule type" value="Genomic_DNA"/>
</dbReference>
<evidence type="ECO:0000313" key="3">
    <source>
        <dbReference type="Proteomes" id="UP000196138"/>
    </source>
</evidence>
<reference evidence="2 3" key="1">
    <citation type="submission" date="2017-05" db="EMBL/GenBank/DDBJ databases">
        <authorList>
            <person name="Song R."/>
            <person name="Chenine A.L."/>
            <person name="Ruprecht R.M."/>
        </authorList>
    </citation>
    <scope>NUCLEOTIDE SEQUENCE [LARGE SCALE GENOMIC DNA]</scope>
    <source>
        <strain evidence="2 3">DSM 26136</strain>
    </source>
</reference>
<feature type="region of interest" description="Disordered" evidence="1">
    <location>
        <begin position="123"/>
        <end position="169"/>
    </location>
</feature>